<accession>A0A1M7A2F4</accession>
<organism evidence="1 2">
    <name type="scientific">Chitinophaga jiangningensis</name>
    <dbReference type="NCBI Taxonomy" id="1419482"/>
    <lineage>
        <taxon>Bacteria</taxon>
        <taxon>Pseudomonadati</taxon>
        <taxon>Bacteroidota</taxon>
        <taxon>Chitinophagia</taxon>
        <taxon>Chitinophagales</taxon>
        <taxon>Chitinophagaceae</taxon>
        <taxon>Chitinophaga</taxon>
    </lineage>
</organism>
<dbReference type="EMBL" id="FRBL01000003">
    <property type="protein sequence ID" value="SHL36931.1"/>
    <property type="molecule type" value="Genomic_DNA"/>
</dbReference>
<protein>
    <recommendedName>
        <fullName evidence="3">MORN repeat variant</fullName>
    </recommendedName>
</protein>
<keyword evidence="2" id="KW-1185">Reference proteome</keyword>
<proteinExistence type="predicted"/>
<evidence type="ECO:0000313" key="1">
    <source>
        <dbReference type="EMBL" id="SHL36931.1"/>
    </source>
</evidence>
<gene>
    <name evidence="1" type="ORF">SAMN05444266_10398</name>
</gene>
<evidence type="ECO:0008006" key="3">
    <source>
        <dbReference type="Google" id="ProtNLM"/>
    </source>
</evidence>
<name>A0A1M7A2F4_9BACT</name>
<evidence type="ECO:0000313" key="2">
    <source>
        <dbReference type="Proteomes" id="UP000184420"/>
    </source>
</evidence>
<dbReference type="Proteomes" id="UP000184420">
    <property type="component" value="Unassembled WGS sequence"/>
</dbReference>
<dbReference type="STRING" id="1419482.SAMN05444266_10398"/>
<dbReference type="Gene3D" id="3.90.930.1">
    <property type="match status" value="1"/>
</dbReference>
<reference evidence="1 2" key="1">
    <citation type="submission" date="2016-11" db="EMBL/GenBank/DDBJ databases">
        <authorList>
            <person name="Jaros S."/>
            <person name="Januszkiewicz K."/>
            <person name="Wedrychowicz H."/>
        </authorList>
    </citation>
    <scope>NUCLEOTIDE SEQUENCE [LARGE SCALE GENOMIC DNA]</scope>
    <source>
        <strain evidence="1 2">DSM 27406</strain>
    </source>
</reference>
<sequence length="193" mass="22672">MIHNRLSDFLIIYCSIRSIMKTYLLLCTLPILTIIACNQPQTRVAHEQWFSNTKAEILRQATAEPDSTAFSFSDDRNQREQAQFIGHHLLSKKGFDHDVLRYEIYFSKDGMFQFRRDYHQNGRPAFEGILYNNDGYGLTTRWLENGREQSYGVRFAGKPVGEWRMKQQKGMKSYYQDYGGTTNIEKFPVLKKM</sequence>
<dbReference type="AlphaFoldDB" id="A0A1M7A2F4"/>